<evidence type="ECO:0000259" key="2">
    <source>
        <dbReference type="Pfam" id="PF02770"/>
    </source>
</evidence>
<dbReference type="GO" id="GO:0016627">
    <property type="term" value="F:oxidoreductase activity, acting on the CH-CH group of donors"/>
    <property type="evidence" value="ECO:0007669"/>
    <property type="project" value="InterPro"/>
</dbReference>
<dbReference type="Gene3D" id="1.10.540.10">
    <property type="entry name" value="Acyl-CoA dehydrogenase/oxidase, N-terminal domain"/>
    <property type="match status" value="1"/>
</dbReference>
<evidence type="ECO:0000256" key="1">
    <source>
        <dbReference type="ARBA" id="ARBA00023002"/>
    </source>
</evidence>
<dbReference type="Proteomes" id="UP000672934">
    <property type="component" value="Unassembled WGS sequence"/>
</dbReference>
<evidence type="ECO:0000313" key="4">
    <source>
        <dbReference type="EMBL" id="CAG2154925.1"/>
    </source>
</evidence>
<dbReference type="GO" id="GO:0050660">
    <property type="term" value="F:flavin adenine dinucleotide binding"/>
    <property type="evidence" value="ECO:0007669"/>
    <property type="project" value="InterPro"/>
</dbReference>
<gene>
    <name evidence="4" type="ORF">LMG31506_05242</name>
</gene>
<sequence length="391" mass="42462">MTTSLESLPLVAIPPTDEALRAPIRAFLEEKLANVPTHVRARTWMGYDADFSRALAQQGWLGLALPKEYGGAGRSAFARFVLVEELIAAGAPVSAHWFADRQTAPLILKFGTPAQRAYFVPRMVRGEIFMCIGMSEPDTGSDLSSVRTRAVRTGTGPSSGWRLNGRKIWTTNAHRTQYMCALVRTSGQHGDRHKGLSQVLIDLSLPGISYRPIKDLAGDAHFCEVVFEDVDLPADAIVGEEGSGWKQVTAELAFERSGPERILTSLLLAETWLAEVRASGLPVPEAVTAIAGRIAGRLAALRAMSLAVADLLDKGQNPETDAAYVKDLGTEFEQTVPGWIASAIEQMPDFQPSEPLQRAIAYITQLCPSFSLRGGTRQILRGIIARSLGLR</sequence>
<organism evidence="4 5">
    <name type="scientific">Cupriavidus yeoncheonensis</name>
    <dbReference type="NCBI Taxonomy" id="1462994"/>
    <lineage>
        <taxon>Bacteria</taxon>
        <taxon>Pseudomonadati</taxon>
        <taxon>Pseudomonadota</taxon>
        <taxon>Betaproteobacteria</taxon>
        <taxon>Burkholderiales</taxon>
        <taxon>Burkholderiaceae</taxon>
        <taxon>Cupriavidus</taxon>
    </lineage>
</organism>
<dbReference type="InterPro" id="IPR009100">
    <property type="entry name" value="AcylCoA_DH/oxidase_NM_dom_sf"/>
</dbReference>
<dbReference type="InterPro" id="IPR013786">
    <property type="entry name" value="AcylCoA_DH/ox_N"/>
</dbReference>
<dbReference type="Pfam" id="PF02771">
    <property type="entry name" value="Acyl-CoA_dh_N"/>
    <property type="match status" value="1"/>
</dbReference>
<dbReference type="PANTHER" id="PTHR43292">
    <property type="entry name" value="ACYL-COA DEHYDROGENASE"/>
    <property type="match status" value="1"/>
</dbReference>
<accession>A0A916IZE9</accession>
<dbReference type="AlphaFoldDB" id="A0A916IZE9"/>
<reference evidence="4" key="1">
    <citation type="submission" date="2021-03" db="EMBL/GenBank/DDBJ databases">
        <authorList>
            <person name="Peeters C."/>
        </authorList>
    </citation>
    <scope>NUCLEOTIDE SEQUENCE</scope>
    <source>
        <strain evidence="4">LMG 31506</strain>
    </source>
</reference>
<dbReference type="RefSeq" id="WP_211950091.1">
    <property type="nucleotide sequence ID" value="NZ_CAJPUY010000023.1"/>
</dbReference>
<comment type="caution">
    <text evidence="4">The sequence shown here is derived from an EMBL/GenBank/DDBJ whole genome shotgun (WGS) entry which is preliminary data.</text>
</comment>
<keyword evidence="1 4" id="KW-0560">Oxidoreductase</keyword>
<evidence type="ECO:0000259" key="3">
    <source>
        <dbReference type="Pfam" id="PF02771"/>
    </source>
</evidence>
<name>A0A916IZE9_9BURK</name>
<dbReference type="EC" id="1.3.99.-" evidence="4"/>
<dbReference type="EMBL" id="CAJPUY010000023">
    <property type="protein sequence ID" value="CAG2154925.1"/>
    <property type="molecule type" value="Genomic_DNA"/>
</dbReference>
<protein>
    <submittedName>
        <fullName evidence="4">Acyl-CoA dehydrogenase FadE26</fullName>
        <ecNumber evidence="4">1.3.99.-</ecNumber>
    </submittedName>
</protein>
<evidence type="ECO:0000313" key="5">
    <source>
        <dbReference type="Proteomes" id="UP000672934"/>
    </source>
</evidence>
<dbReference type="Gene3D" id="1.20.140.10">
    <property type="entry name" value="Butyryl-CoA Dehydrogenase, subunit A, domain 3"/>
    <property type="match status" value="1"/>
</dbReference>
<dbReference type="GO" id="GO:0005886">
    <property type="term" value="C:plasma membrane"/>
    <property type="evidence" value="ECO:0007669"/>
    <property type="project" value="TreeGrafter"/>
</dbReference>
<dbReference type="InterPro" id="IPR037069">
    <property type="entry name" value="AcylCoA_DH/ox_N_sf"/>
</dbReference>
<proteinExistence type="predicted"/>
<dbReference type="InterPro" id="IPR046373">
    <property type="entry name" value="Acyl-CoA_Oxase/DH_mid-dom_sf"/>
</dbReference>
<dbReference type="Gene3D" id="2.40.110.10">
    <property type="entry name" value="Butyryl-CoA Dehydrogenase, subunit A, domain 2"/>
    <property type="match status" value="1"/>
</dbReference>
<feature type="domain" description="Acyl-CoA oxidase/dehydrogenase middle" evidence="2">
    <location>
        <begin position="131"/>
        <end position="230"/>
    </location>
</feature>
<dbReference type="InterPro" id="IPR052161">
    <property type="entry name" value="Mycobact_Acyl-CoA_DH"/>
</dbReference>
<dbReference type="InterPro" id="IPR006091">
    <property type="entry name" value="Acyl-CoA_Oxase/DH_mid-dom"/>
</dbReference>
<dbReference type="SUPFAM" id="SSF56645">
    <property type="entry name" value="Acyl-CoA dehydrogenase NM domain-like"/>
    <property type="match status" value="1"/>
</dbReference>
<keyword evidence="5" id="KW-1185">Reference proteome</keyword>
<dbReference type="Pfam" id="PF02770">
    <property type="entry name" value="Acyl-CoA_dh_M"/>
    <property type="match status" value="1"/>
</dbReference>
<dbReference type="PANTHER" id="PTHR43292:SF4">
    <property type="entry name" value="ACYL-COA DEHYDROGENASE FADE34"/>
    <property type="match status" value="1"/>
</dbReference>
<feature type="domain" description="Acyl-CoA dehydrogenase/oxidase N-terminal" evidence="3">
    <location>
        <begin position="16"/>
        <end position="127"/>
    </location>
</feature>